<accession>A0A915PX58</accession>
<organism evidence="2 3">
    <name type="scientific">Setaria digitata</name>
    <dbReference type="NCBI Taxonomy" id="48799"/>
    <lineage>
        <taxon>Eukaryota</taxon>
        <taxon>Metazoa</taxon>
        <taxon>Ecdysozoa</taxon>
        <taxon>Nematoda</taxon>
        <taxon>Chromadorea</taxon>
        <taxon>Rhabditida</taxon>
        <taxon>Spirurina</taxon>
        <taxon>Spiruromorpha</taxon>
        <taxon>Filarioidea</taxon>
        <taxon>Setariidae</taxon>
        <taxon>Setaria</taxon>
    </lineage>
</organism>
<feature type="compositionally biased region" description="Basic and acidic residues" evidence="1">
    <location>
        <begin position="1"/>
        <end position="47"/>
    </location>
</feature>
<proteinExistence type="predicted"/>
<dbReference type="WBParaSite" id="sdigi.contig541.g8914.t1">
    <property type="protein sequence ID" value="sdigi.contig541.g8914.t1"/>
    <property type="gene ID" value="sdigi.contig541.g8914"/>
</dbReference>
<evidence type="ECO:0000256" key="1">
    <source>
        <dbReference type="SAM" id="MobiDB-lite"/>
    </source>
</evidence>
<feature type="compositionally biased region" description="Basic and acidic residues" evidence="1">
    <location>
        <begin position="85"/>
        <end position="95"/>
    </location>
</feature>
<name>A0A915PX58_9BILA</name>
<feature type="compositionally biased region" description="Polar residues" evidence="1">
    <location>
        <begin position="103"/>
        <end position="116"/>
    </location>
</feature>
<keyword evidence="2" id="KW-1185">Reference proteome</keyword>
<protein>
    <submittedName>
        <fullName evidence="3">Uncharacterized protein</fullName>
    </submittedName>
</protein>
<dbReference type="AlphaFoldDB" id="A0A915PX58"/>
<sequence length="294" mass="31032">MQYLRPKERAESTKKKAVSDETEKKEVKVGEEEKQTAENEDRDKYELAEADEPVDEKADDEKETEIEPNEQRKPLSESDVAGSPKKSEHERKGSKGENVSGKLYSSTAEAGSNTGGESIDMPGAGKNGDSGKDIPESLRVGSSESVDERGRNTYISAGQGIGIMVKARDESGNTARAGAEAGGGGQKNAYAMGGHDTAIRSAVEAREGGRGHESAYFAIGQRAGTVGIVGAEAGGRQRSTYIMVGQGTETSAAVRAGGGGGGQRSKDFITPQGTGTEREEREEPVSWSDKALEL</sequence>
<dbReference type="Proteomes" id="UP000887581">
    <property type="component" value="Unplaced"/>
</dbReference>
<reference evidence="3" key="1">
    <citation type="submission" date="2022-11" db="UniProtKB">
        <authorList>
            <consortium name="WormBaseParasite"/>
        </authorList>
    </citation>
    <scope>IDENTIFICATION</scope>
</reference>
<feature type="compositionally biased region" description="Basic and acidic residues" evidence="1">
    <location>
        <begin position="276"/>
        <end position="294"/>
    </location>
</feature>
<evidence type="ECO:0000313" key="3">
    <source>
        <dbReference type="WBParaSite" id="sdigi.contig541.g8914.t1"/>
    </source>
</evidence>
<feature type="region of interest" description="Disordered" evidence="1">
    <location>
        <begin position="252"/>
        <end position="294"/>
    </location>
</feature>
<evidence type="ECO:0000313" key="2">
    <source>
        <dbReference type="Proteomes" id="UP000887581"/>
    </source>
</evidence>
<feature type="region of interest" description="Disordered" evidence="1">
    <location>
        <begin position="1"/>
        <end position="153"/>
    </location>
</feature>